<sequence>MFNKSALVAIATIIASVGGAAAQGTSFTGVGKTTLLLIEFTLSEPAGYIAGHFDQNNLPADFTPCGGNCPPVTPQTLRIALPSTLFNGADVCCSTFTITYHGKTVQGTYAYKSSALAGTTNLVLADELFDQLEDNGAEFIFPVNYHL</sequence>
<organism evidence="2 3">
    <name type="scientific">Dendrothele bispora (strain CBS 962.96)</name>
    <dbReference type="NCBI Taxonomy" id="1314807"/>
    <lineage>
        <taxon>Eukaryota</taxon>
        <taxon>Fungi</taxon>
        <taxon>Dikarya</taxon>
        <taxon>Basidiomycota</taxon>
        <taxon>Agaricomycotina</taxon>
        <taxon>Agaricomycetes</taxon>
        <taxon>Agaricomycetidae</taxon>
        <taxon>Agaricales</taxon>
        <taxon>Agaricales incertae sedis</taxon>
        <taxon>Dendrothele</taxon>
    </lineage>
</organism>
<dbReference type="EMBL" id="ML179306">
    <property type="protein sequence ID" value="THU91434.1"/>
    <property type="molecule type" value="Genomic_DNA"/>
</dbReference>
<proteinExistence type="predicted"/>
<evidence type="ECO:0000256" key="1">
    <source>
        <dbReference type="SAM" id="SignalP"/>
    </source>
</evidence>
<keyword evidence="3" id="KW-1185">Reference proteome</keyword>
<dbReference type="Proteomes" id="UP000297245">
    <property type="component" value="Unassembled WGS sequence"/>
</dbReference>
<protein>
    <submittedName>
        <fullName evidence="2">Uncharacterized protein</fullName>
    </submittedName>
</protein>
<feature type="signal peptide" evidence="1">
    <location>
        <begin position="1"/>
        <end position="22"/>
    </location>
</feature>
<evidence type="ECO:0000313" key="3">
    <source>
        <dbReference type="Proteomes" id="UP000297245"/>
    </source>
</evidence>
<keyword evidence="1" id="KW-0732">Signal</keyword>
<dbReference type="AlphaFoldDB" id="A0A4S8LQ25"/>
<name>A0A4S8LQ25_DENBC</name>
<gene>
    <name evidence="2" type="ORF">K435DRAFT_863419</name>
</gene>
<reference evidence="2 3" key="1">
    <citation type="journal article" date="2019" name="Nat. Ecol. Evol.">
        <title>Megaphylogeny resolves global patterns of mushroom evolution.</title>
        <authorList>
            <person name="Varga T."/>
            <person name="Krizsan K."/>
            <person name="Foldi C."/>
            <person name="Dima B."/>
            <person name="Sanchez-Garcia M."/>
            <person name="Sanchez-Ramirez S."/>
            <person name="Szollosi G.J."/>
            <person name="Szarkandi J.G."/>
            <person name="Papp V."/>
            <person name="Albert L."/>
            <person name="Andreopoulos W."/>
            <person name="Angelini C."/>
            <person name="Antonin V."/>
            <person name="Barry K.W."/>
            <person name="Bougher N.L."/>
            <person name="Buchanan P."/>
            <person name="Buyck B."/>
            <person name="Bense V."/>
            <person name="Catcheside P."/>
            <person name="Chovatia M."/>
            <person name="Cooper J."/>
            <person name="Damon W."/>
            <person name="Desjardin D."/>
            <person name="Finy P."/>
            <person name="Geml J."/>
            <person name="Haridas S."/>
            <person name="Hughes K."/>
            <person name="Justo A."/>
            <person name="Karasinski D."/>
            <person name="Kautmanova I."/>
            <person name="Kiss B."/>
            <person name="Kocsube S."/>
            <person name="Kotiranta H."/>
            <person name="LaButti K.M."/>
            <person name="Lechner B.E."/>
            <person name="Liimatainen K."/>
            <person name="Lipzen A."/>
            <person name="Lukacs Z."/>
            <person name="Mihaltcheva S."/>
            <person name="Morgado L.N."/>
            <person name="Niskanen T."/>
            <person name="Noordeloos M.E."/>
            <person name="Ohm R.A."/>
            <person name="Ortiz-Santana B."/>
            <person name="Ovrebo C."/>
            <person name="Racz N."/>
            <person name="Riley R."/>
            <person name="Savchenko A."/>
            <person name="Shiryaev A."/>
            <person name="Soop K."/>
            <person name="Spirin V."/>
            <person name="Szebenyi C."/>
            <person name="Tomsovsky M."/>
            <person name="Tulloss R.E."/>
            <person name="Uehling J."/>
            <person name="Grigoriev I.V."/>
            <person name="Vagvolgyi C."/>
            <person name="Papp T."/>
            <person name="Martin F.M."/>
            <person name="Miettinen O."/>
            <person name="Hibbett D.S."/>
            <person name="Nagy L.G."/>
        </authorList>
    </citation>
    <scope>NUCLEOTIDE SEQUENCE [LARGE SCALE GENOMIC DNA]</scope>
    <source>
        <strain evidence="2 3">CBS 962.96</strain>
    </source>
</reference>
<dbReference type="OrthoDB" id="2886481at2759"/>
<evidence type="ECO:0000313" key="2">
    <source>
        <dbReference type="EMBL" id="THU91434.1"/>
    </source>
</evidence>
<accession>A0A4S8LQ25</accession>
<feature type="chain" id="PRO_5020533008" evidence="1">
    <location>
        <begin position="23"/>
        <end position="147"/>
    </location>
</feature>